<accession>A0ABT4E0C8</accession>
<evidence type="ECO:0000313" key="1">
    <source>
        <dbReference type="EMBL" id="MCY9521686.1"/>
    </source>
</evidence>
<gene>
    <name evidence="1" type="ORF">M5X09_18790</name>
</gene>
<evidence type="ECO:0000313" key="2">
    <source>
        <dbReference type="Proteomes" id="UP001207626"/>
    </source>
</evidence>
<dbReference type="GeneID" id="77000748"/>
<dbReference type="Proteomes" id="UP001207626">
    <property type="component" value="Unassembled WGS sequence"/>
</dbReference>
<protein>
    <recommendedName>
        <fullName evidence="3">TFIIS-type domain-containing protein</fullName>
    </recommendedName>
</protein>
<evidence type="ECO:0008006" key="3">
    <source>
        <dbReference type="Google" id="ProtNLM"/>
    </source>
</evidence>
<keyword evidence="2" id="KW-1185">Reference proteome</keyword>
<organism evidence="1 2">
    <name type="scientific">Paenibacillus apiarius</name>
    <dbReference type="NCBI Taxonomy" id="46240"/>
    <lineage>
        <taxon>Bacteria</taxon>
        <taxon>Bacillati</taxon>
        <taxon>Bacillota</taxon>
        <taxon>Bacilli</taxon>
        <taxon>Bacillales</taxon>
        <taxon>Paenibacillaceae</taxon>
        <taxon>Paenibacillus</taxon>
    </lineage>
</organism>
<dbReference type="EMBL" id="JAMDLW010000025">
    <property type="protein sequence ID" value="MCY9521686.1"/>
    <property type="molecule type" value="Genomic_DNA"/>
</dbReference>
<sequence length="96" mass="10850">MRVEFPVTLGEENEKIIHSDSEPIRFGTNLSGYDRLGRRVTNIVGFDGTHLIKECPKCGSEKTSIEFGLSGRTMENGEVRDQSNCTRCRAHYSRID</sequence>
<dbReference type="RefSeq" id="WP_087433809.1">
    <property type="nucleotide sequence ID" value="NZ_JAFFHZ010000001.1"/>
</dbReference>
<proteinExistence type="predicted"/>
<name>A0ABT4E0C8_9BACL</name>
<comment type="caution">
    <text evidence="1">The sequence shown here is derived from an EMBL/GenBank/DDBJ whole genome shotgun (WGS) entry which is preliminary data.</text>
</comment>
<reference evidence="1 2" key="1">
    <citation type="submission" date="2022-05" db="EMBL/GenBank/DDBJ databases">
        <title>Genome Sequencing of Bee-Associated Microbes.</title>
        <authorList>
            <person name="Dunlap C."/>
        </authorList>
    </citation>
    <scope>NUCLEOTIDE SEQUENCE [LARGE SCALE GENOMIC DNA]</scope>
    <source>
        <strain evidence="1 2">NRRL NRS-1438</strain>
    </source>
</reference>